<evidence type="ECO:0000259" key="2">
    <source>
        <dbReference type="Pfam" id="PF11817"/>
    </source>
</evidence>
<dbReference type="PANTHER" id="PTHR14374">
    <property type="entry name" value="FOIE GRAS"/>
    <property type="match status" value="1"/>
</dbReference>
<dbReference type="RefSeq" id="XP_052948098.1">
    <property type="nucleotide sequence ID" value="XM_053086585.1"/>
</dbReference>
<gene>
    <name evidence="3" type="ORF">MKK02DRAFT_22548</name>
</gene>
<comment type="caution">
    <text evidence="3">The sequence shown here is derived from an EMBL/GenBank/DDBJ whole genome shotgun (WGS) entry which is preliminary data.</text>
</comment>
<feature type="compositionally biased region" description="Low complexity" evidence="1">
    <location>
        <begin position="15"/>
        <end position="31"/>
    </location>
</feature>
<name>A0AA38HFS5_9TREE</name>
<dbReference type="GeneID" id="77725786"/>
<dbReference type="Pfam" id="PF11817">
    <property type="entry name" value="Foie-gras_1"/>
    <property type="match status" value="1"/>
</dbReference>
<reference evidence="3" key="1">
    <citation type="journal article" date="2022" name="G3 (Bethesda)">
        <title>High quality genome of the basidiomycete yeast Dioszegia hungarica PDD-24b-2 isolated from cloud water.</title>
        <authorList>
            <person name="Jarrige D."/>
            <person name="Haridas S."/>
            <person name="Bleykasten-Grosshans C."/>
            <person name="Joly M."/>
            <person name="Nadalig T."/>
            <person name="Sancelme M."/>
            <person name="Vuilleumier S."/>
            <person name="Grigoriev I.V."/>
            <person name="Amato P."/>
            <person name="Bringel F."/>
        </authorList>
    </citation>
    <scope>NUCLEOTIDE SEQUENCE</scope>
    <source>
        <strain evidence="3">PDD-24b-2</strain>
    </source>
</reference>
<organism evidence="3 4">
    <name type="scientific">Dioszegia hungarica</name>
    <dbReference type="NCBI Taxonomy" id="4972"/>
    <lineage>
        <taxon>Eukaryota</taxon>
        <taxon>Fungi</taxon>
        <taxon>Dikarya</taxon>
        <taxon>Basidiomycota</taxon>
        <taxon>Agaricomycotina</taxon>
        <taxon>Tremellomycetes</taxon>
        <taxon>Tremellales</taxon>
        <taxon>Bulleribasidiaceae</taxon>
        <taxon>Dioszegia</taxon>
    </lineage>
</organism>
<dbReference type="Proteomes" id="UP001164286">
    <property type="component" value="Unassembled WGS sequence"/>
</dbReference>
<dbReference type="InterPro" id="IPR021773">
    <property type="entry name" value="TPC11"/>
</dbReference>
<dbReference type="AlphaFoldDB" id="A0AA38HFS5"/>
<evidence type="ECO:0000313" key="3">
    <source>
        <dbReference type="EMBL" id="KAI9638321.1"/>
    </source>
</evidence>
<dbReference type="EMBL" id="JAKWFO010000003">
    <property type="protein sequence ID" value="KAI9638321.1"/>
    <property type="molecule type" value="Genomic_DNA"/>
</dbReference>
<protein>
    <submittedName>
        <fullName evidence="3">Foie gras liver health family 1-domain-containing protein</fullName>
    </submittedName>
</protein>
<keyword evidence="4" id="KW-1185">Reference proteome</keyword>
<evidence type="ECO:0000313" key="4">
    <source>
        <dbReference type="Proteomes" id="UP001164286"/>
    </source>
</evidence>
<feature type="region of interest" description="Disordered" evidence="1">
    <location>
        <begin position="1"/>
        <end position="91"/>
    </location>
</feature>
<sequence>MFVAGLTPSSRDRAASLASGSGQRSRAGSTATRLEASHGGPALTTPIASPSPLAHMSLPISPPATSPPIRNEDGSKTLDQVAGPSKSSSSIQLAVDAEEDEFELLVRNLRESLEGLGGKGKVWVKQSERRDFRIMLVDKVRFTISLSTINPSPAGSQVDISAPRSPLSPLTPTSPLYPDGLIAPIWVRKHAEMVPSVFVLFLRLYESTEEGEVEDILGGNEAQNAERRAKEQEMDEALVKEIGDRRRRLGERGIKLTVVLMASAAALDSPALDPRLSYLRRASALSSKASLFVLSPVPADQLPEFVQSLQDALFDSAAEYYSAHAKRVKRKRARVSTSSLAVPGAAGKVLGAQGWAVRYDWKSGWFAEIRGDLDEARRRHYEDCWNELARMFSSTQTLPPRTKRWAEAKVLADCVAMRICRLLLYGDDSAKVLGPFFVHLKRFGDLSRGWGIGEETFEFWSWIARQYRIFAELLEAGVQSGLRIPILAPPVLPTAQSAAMPPTPEYWSTPISSTNPLQTLQSPAFYFYTAASCSVQRQKRFEEALALEEDALASESGAASGYVSAAPGFANEKKVDHSAVVVELFTKAYSLLKEQDMAQNRTALYVAYRIAESYCQSAQYDMAMRFFERISPTFQRDKWTPIVRQIRKLWYECAQHTGQVESAARLLVEMMCPDSGIEGEDRMALPEDLLSLMKTTAPASEEPIILDMGKDKPLLDVRAGFWQAEAPVSSSVSFQISIACPDDVQISDLAFSSAVIAFSDGRPDCTIEADSSSDGKVSLVDLGMIHHSEPQATSKARLQWSPGQVVVLQGTLLGDAEGDCEVSSVRLLLKQGVWDLQLGFDPTPLQEWMAGEVSYVPSGGISSSIRIITSPHLVDLKLDHLPPAFMGERIPVKVKITSRDERDLELVMSVFLHPGEEGEESSISLDANESTSLLKDLDLGLLKAGEALERTIHLKSSAIGTKVIDVSLQTTVVAADVSSSTDDPDSPSNMPARAEDFEATAVIPIMAPFGMSTRVTYSPTRMMDDGLVVDATISTIFTGNQVRGIEVGSLSLTQAVRFSSRSWTEHTVYSTVTKYTLRPRQASASGPQGDIPANLAISWRSDDASEFIENILPLPPLVFPTQQSFLTAQLRTPKTVHLQHPFPVVITITNSHPTHSIPDTAVSVDISDAFVWMGNRVARLADIPPNSQREIRVECVPVSTTGWVDLPRIRVYEGVDDARRDVLLSGPGMGKGGVGRVFVQP</sequence>
<dbReference type="PANTHER" id="PTHR14374:SF0">
    <property type="entry name" value="TRAFFICKING PROTEIN PARTICLE COMPLEX SUBUNIT 11"/>
    <property type="match status" value="1"/>
</dbReference>
<proteinExistence type="predicted"/>
<feature type="domain" description="Trafficking protein particle complex subunit 11" evidence="2">
    <location>
        <begin position="404"/>
        <end position="671"/>
    </location>
</feature>
<accession>A0AA38HFS5</accession>
<evidence type="ECO:0000256" key="1">
    <source>
        <dbReference type="SAM" id="MobiDB-lite"/>
    </source>
</evidence>